<evidence type="ECO:0000256" key="1">
    <source>
        <dbReference type="ARBA" id="ARBA00022679"/>
    </source>
</evidence>
<dbReference type="AlphaFoldDB" id="A0A109W244"/>
<dbReference type="GO" id="GO:0030145">
    <property type="term" value="F:manganese ion binding"/>
    <property type="evidence" value="ECO:0007669"/>
    <property type="project" value="UniProtKB-UniRule"/>
</dbReference>
<keyword evidence="3 6" id="KW-0460">Magnesium</keyword>
<dbReference type="EC" id="2.2.1.9" evidence="6"/>
<feature type="region of interest" description="Disordered" evidence="7">
    <location>
        <begin position="231"/>
        <end position="252"/>
    </location>
</feature>
<evidence type="ECO:0000256" key="2">
    <source>
        <dbReference type="ARBA" id="ARBA00022723"/>
    </source>
</evidence>
<keyword evidence="4 6" id="KW-0786">Thiamine pyrophosphate</keyword>
<feature type="domain" description="Thiamine pyrophosphate enzyme N-terminal TPP-binding" evidence="9">
    <location>
        <begin position="12"/>
        <end position="131"/>
    </location>
</feature>
<evidence type="ECO:0000256" key="4">
    <source>
        <dbReference type="ARBA" id="ARBA00023052"/>
    </source>
</evidence>
<dbReference type="InterPro" id="IPR012001">
    <property type="entry name" value="Thiamin_PyroP_enz_TPP-bd_dom"/>
</dbReference>
<dbReference type="Gene3D" id="3.40.50.1220">
    <property type="entry name" value="TPP-binding domain"/>
    <property type="match status" value="1"/>
</dbReference>
<gene>
    <name evidence="6" type="primary">menD</name>
    <name evidence="10" type="ORF">AXF14_02030</name>
</gene>
<evidence type="ECO:0000313" key="10">
    <source>
        <dbReference type="EMBL" id="AMD86598.1"/>
    </source>
</evidence>
<proteinExistence type="inferred from homology"/>
<name>A0A109W244_ACTRD</name>
<evidence type="ECO:0000256" key="7">
    <source>
        <dbReference type="SAM" id="MobiDB-lite"/>
    </source>
</evidence>
<comment type="cofactor">
    <cofactor evidence="6">
        <name>Mg(2+)</name>
        <dbReference type="ChEBI" id="CHEBI:18420"/>
    </cofactor>
    <cofactor evidence="6">
        <name>Mn(2+)</name>
        <dbReference type="ChEBI" id="CHEBI:29035"/>
    </cofactor>
</comment>
<dbReference type="GO" id="GO:0009234">
    <property type="term" value="P:menaquinone biosynthetic process"/>
    <property type="evidence" value="ECO:0007669"/>
    <property type="project" value="UniProtKB-UniRule"/>
</dbReference>
<dbReference type="SUPFAM" id="SSF52518">
    <property type="entry name" value="Thiamin diphosphate-binding fold (THDP-binding)"/>
    <property type="match status" value="2"/>
</dbReference>
<dbReference type="STRING" id="111015.AXF14_02030"/>
<dbReference type="KEGG" id="ard:AXF14_02030"/>
<dbReference type="RefSeq" id="WP_067940271.1">
    <property type="nucleotide sequence ID" value="NZ_CP014228.1"/>
</dbReference>
<evidence type="ECO:0000259" key="8">
    <source>
        <dbReference type="Pfam" id="PF02775"/>
    </source>
</evidence>
<evidence type="ECO:0000313" key="11">
    <source>
        <dbReference type="Proteomes" id="UP000065220"/>
    </source>
</evidence>
<dbReference type="UniPathway" id="UPA01057">
    <property type="reaction ID" value="UER00164"/>
</dbReference>
<comment type="similarity">
    <text evidence="6">Belongs to the TPP enzyme family. MenD subfamily.</text>
</comment>
<dbReference type="GO" id="GO:0000287">
    <property type="term" value="F:magnesium ion binding"/>
    <property type="evidence" value="ECO:0007669"/>
    <property type="project" value="UniProtKB-UniRule"/>
</dbReference>
<reference evidence="11" key="1">
    <citation type="submission" date="2016-02" db="EMBL/GenBank/DDBJ databases">
        <authorList>
            <person name="Holder M.E."/>
            <person name="Ajami N.J."/>
            <person name="Petrosino J.F."/>
        </authorList>
    </citation>
    <scope>NUCLEOTIDE SEQUENCE [LARGE SCALE GENOMIC DNA]</scope>
    <source>
        <strain evidence="11">CCUG 36733</strain>
    </source>
</reference>
<evidence type="ECO:0000256" key="6">
    <source>
        <dbReference type="HAMAP-Rule" id="MF_01659"/>
    </source>
</evidence>
<dbReference type="NCBIfam" id="TIGR00173">
    <property type="entry name" value="menD"/>
    <property type="match status" value="1"/>
</dbReference>
<dbReference type="HAMAP" id="MF_01659">
    <property type="entry name" value="MenD"/>
    <property type="match status" value="1"/>
</dbReference>
<keyword evidence="5 6" id="KW-0464">Manganese</keyword>
<feature type="domain" description="Thiamine pyrophosphate enzyme TPP-binding" evidence="8">
    <location>
        <begin position="475"/>
        <end position="601"/>
    </location>
</feature>
<comment type="pathway">
    <text evidence="6">Quinol/quinone metabolism; 1,4-dihydroxy-2-naphthoate biosynthesis; 1,4-dihydroxy-2-naphthoate from chorismate: step 2/7.</text>
</comment>
<dbReference type="PIRSF" id="PIRSF004983">
    <property type="entry name" value="MenD"/>
    <property type="match status" value="1"/>
</dbReference>
<feature type="compositionally biased region" description="Low complexity" evidence="7">
    <location>
        <begin position="231"/>
        <end position="249"/>
    </location>
</feature>
<dbReference type="GO" id="GO:0030976">
    <property type="term" value="F:thiamine pyrophosphate binding"/>
    <property type="evidence" value="ECO:0007669"/>
    <property type="project" value="UniProtKB-UniRule"/>
</dbReference>
<dbReference type="Pfam" id="PF02776">
    <property type="entry name" value="TPP_enzyme_N"/>
    <property type="match status" value="1"/>
</dbReference>
<dbReference type="PANTHER" id="PTHR42916:SF1">
    <property type="entry name" value="PROTEIN PHYLLO, CHLOROPLASTIC"/>
    <property type="match status" value="1"/>
</dbReference>
<sequence length="603" mass="60447">MTSTVPSSIATARDVVTALVSGGVRLVLLAPGSRSAPFVPVLAEAEERGLLAVRVLLDERSAGFAAVGAGRAALLAGERRPTAVITTSGTAVGNLHPAVLEADAAGVPLLIVSADRPHELVGTGANQTTQQAGLFSPALRATVDLPADLPVDLGGAAGRSAVTGLVRRAVDAATGRLSNDPGPAQVNVRLRPPLAPAAGEDLPALLDGVESRTKIRLAGRVTGGAGRFADAEAGASASDSPAPTAAPSPARDERGVIVVGDCPEPLGALAARLARDLGWPLLAEPSSGARHAAGALPRYAELLGTSDGAGLTARTEHVLVLGHPSLTRPVSTLLARDDVPVDVLVHTARWTDTAGTAARVLPVTLGVTTSEDVIGALGLAAAPAAWAGEWEDAVAALTVAPALLPEDAAAPSALTADAAALAVWRASAAAAESPADPADPAGAPPLLVLGSSMPIRRLDRLAPAGDGAPVAALANRGLAGIDGTIATALGAHLASGRPVRALVGDLTYLHDAMSLSRGRLESEPDLQVVVLDDAGGGIFSTLEYPAVTPAPVMERYFSTPQVADAGALAEALGARVERPTDPAALDALLAEPVRGLSVVHVRL</sequence>
<dbReference type="UniPathway" id="UPA00079"/>
<keyword evidence="1 6" id="KW-0808">Transferase</keyword>
<dbReference type="InterPro" id="IPR029061">
    <property type="entry name" value="THDP-binding"/>
</dbReference>
<dbReference type="InterPro" id="IPR011766">
    <property type="entry name" value="TPP_enzyme_TPP-bd"/>
</dbReference>
<evidence type="ECO:0000259" key="9">
    <source>
        <dbReference type="Pfam" id="PF02776"/>
    </source>
</evidence>
<dbReference type="InterPro" id="IPR004433">
    <property type="entry name" value="MenaQ_synth_MenD"/>
</dbReference>
<dbReference type="GO" id="GO:0070204">
    <property type="term" value="F:2-succinyl-5-enolpyruvyl-6-hydroxy-3-cyclohexene-1-carboxylic-acid synthase activity"/>
    <property type="evidence" value="ECO:0007669"/>
    <property type="project" value="UniProtKB-UniRule"/>
</dbReference>
<comment type="pathway">
    <text evidence="6">Quinol/quinone metabolism; menaquinone biosynthesis.</text>
</comment>
<comment type="catalytic activity">
    <reaction evidence="6">
        <text>isochorismate + 2-oxoglutarate + H(+) = 5-enolpyruvoyl-6-hydroxy-2-succinyl-cyclohex-3-ene-1-carboxylate + CO2</text>
        <dbReference type="Rhea" id="RHEA:25593"/>
        <dbReference type="ChEBI" id="CHEBI:15378"/>
        <dbReference type="ChEBI" id="CHEBI:16526"/>
        <dbReference type="ChEBI" id="CHEBI:16810"/>
        <dbReference type="ChEBI" id="CHEBI:29780"/>
        <dbReference type="ChEBI" id="CHEBI:58818"/>
        <dbReference type="EC" id="2.2.1.9"/>
    </reaction>
</comment>
<comment type="cofactor">
    <cofactor evidence="6">
        <name>thiamine diphosphate</name>
        <dbReference type="ChEBI" id="CHEBI:58937"/>
    </cofactor>
    <text evidence="6">Binds 1 thiamine pyrophosphate per subunit.</text>
</comment>
<organism evidence="10 11">
    <name type="scientific">Actinomyces radicidentis</name>
    <dbReference type="NCBI Taxonomy" id="111015"/>
    <lineage>
        <taxon>Bacteria</taxon>
        <taxon>Bacillati</taxon>
        <taxon>Actinomycetota</taxon>
        <taxon>Actinomycetes</taxon>
        <taxon>Actinomycetales</taxon>
        <taxon>Actinomycetaceae</taxon>
        <taxon>Actinomyces</taxon>
    </lineage>
</organism>
<dbReference type="Gene3D" id="3.40.50.970">
    <property type="match status" value="2"/>
</dbReference>
<keyword evidence="6" id="KW-0474">Menaquinone biosynthesis</keyword>
<evidence type="ECO:0000256" key="3">
    <source>
        <dbReference type="ARBA" id="ARBA00022842"/>
    </source>
</evidence>
<dbReference type="EMBL" id="CP014228">
    <property type="protein sequence ID" value="AMD86598.1"/>
    <property type="molecule type" value="Genomic_DNA"/>
</dbReference>
<dbReference type="Proteomes" id="UP000065220">
    <property type="component" value="Chromosome"/>
</dbReference>
<dbReference type="Pfam" id="PF02775">
    <property type="entry name" value="TPP_enzyme_C"/>
    <property type="match status" value="1"/>
</dbReference>
<dbReference type="PANTHER" id="PTHR42916">
    <property type="entry name" value="2-SUCCINYL-5-ENOLPYRUVYL-6-HYDROXY-3-CYCLOHEXENE-1-CARBOXYLATE SYNTHASE"/>
    <property type="match status" value="1"/>
</dbReference>
<protein>
    <recommendedName>
        <fullName evidence="6">2-succinyl-5-enolpyruvyl-6-hydroxy-3-cyclohexene-1-carboxylate synthase</fullName>
        <shortName evidence="6">SEPHCHC synthase</shortName>
        <ecNumber evidence="6">2.2.1.9</ecNumber>
    </recommendedName>
    <alternativeName>
        <fullName evidence="6">Menaquinone biosynthesis protein MenD</fullName>
    </alternativeName>
</protein>
<evidence type="ECO:0000256" key="5">
    <source>
        <dbReference type="ARBA" id="ARBA00023211"/>
    </source>
</evidence>
<comment type="function">
    <text evidence="6">Catalyzes the thiamine diphosphate-dependent decarboxylation of 2-oxoglutarate and the subsequent addition of the resulting succinic semialdehyde-thiamine pyrophosphate anion to isochorismate to yield 2-succinyl-5-enolpyruvyl-6-hydroxy-3-cyclohexene-1-carboxylate (SEPHCHC).</text>
</comment>
<keyword evidence="11" id="KW-1185">Reference proteome</keyword>
<keyword evidence="2 6" id="KW-0479">Metal-binding</keyword>
<accession>A0A109W244</accession>
<comment type="subunit">
    <text evidence="6">Homodimer.</text>
</comment>